<comment type="caution">
    <text evidence="4">The sequence shown here is derived from an EMBL/GenBank/DDBJ whole genome shotgun (WGS) entry which is preliminary data.</text>
</comment>
<proteinExistence type="inferred from homology"/>
<evidence type="ECO:0000259" key="3">
    <source>
        <dbReference type="PROSITE" id="PS50405"/>
    </source>
</evidence>
<dbReference type="Gene3D" id="1.20.1050.10">
    <property type="match status" value="1"/>
</dbReference>
<reference evidence="4 5" key="1">
    <citation type="submission" date="2019-02" db="EMBL/GenBank/DDBJ databases">
        <title>Prokaryotic population dynamics and viral predation in marine succession experiment using metagenomics: the confinement effect.</title>
        <authorList>
            <person name="Haro-Moreno J.M."/>
            <person name="Rodriguez-Valera F."/>
            <person name="Lopez-Perez M."/>
        </authorList>
    </citation>
    <scope>NUCLEOTIDE SEQUENCE [LARGE SCALE GENOMIC DNA]</scope>
    <source>
        <strain evidence="4">MED-G162</strain>
    </source>
</reference>
<dbReference type="SFLD" id="SFLDG00358">
    <property type="entry name" value="Main_(cytGST)"/>
    <property type="match status" value="1"/>
</dbReference>
<dbReference type="PANTHER" id="PTHR44051:SF22">
    <property type="entry name" value="DISULFIDE-BOND OXIDOREDUCTASE YGHU"/>
    <property type="match status" value="1"/>
</dbReference>
<keyword evidence="4" id="KW-0808">Transferase</keyword>
<feature type="domain" description="GST N-terminal" evidence="2">
    <location>
        <begin position="1"/>
        <end position="82"/>
    </location>
</feature>
<feature type="domain" description="GST C-terminal" evidence="3">
    <location>
        <begin position="85"/>
        <end position="217"/>
    </location>
</feature>
<organism evidence="4 5">
    <name type="scientific">SAR86 cluster bacterium</name>
    <dbReference type="NCBI Taxonomy" id="2030880"/>
    <lineage>
        <taxon>Bacteria</taxon>
        <taxon>Pseudomonadati</taxon>
        <taxon>Pseudomonadota</taxon>
        <taxon>Gammaproteobacteria</taxon>
        <taxon>SAR86 cluster</taxon>
    </lineage>
</organism>
<gene>
    <name evidence="4" type="ORF">EVA95_00935</name>
</gene>
<dbReference type="Pfam" id="PF00043">
    <property type="entry name" value="GST_C"/>
    <property type="match status" value="1"/>
</dbReference>
<dbReference type="InterPro" id="IPR004045">
    <property type="entry name" value="Glutathione_S-Trfase_N"/>
</dbReference>
<dbReference type="SFLD" id="SFLDS00019">
    <property type="entry name" value="Glutathione_Transferase_(cytos"/>
    <property type="match status" value="1"/>
</dbReference>
<dbReference type="InterPro" id="IPR004046">
    <property type="entry name" value="GST_C"/>
</dbReference>
<dbReference type="SUPFAM" id="SSF47616">
    <property type="entry name" value="GST C-terminal domain-like"/>
    <property type="match status" value="1"/>
</dbReference>
<sequence>MIELYTAPTPNGHKVSCTLEALQMEYKAILVNLGEGEQKKPNFLKISPNGRIPAIIDKENNLSVFESGAIMIYLADKANKLISPDPVKRTKVIEWLMFQMGGIGPMMGQANVFFRYFPEKIQPAIDRYQNESRRLFEVLNTHLKKNEWLATEYSIADIANWCWVRTHKWSGVSTEGLNHLERWKNAMYEQPGMLKGIKVPIEINIEKNLKDQDKTEEFIKNAQKMVKK</sequence>
<evidence type="ECO:0000313" key="5">
    <source>
        <dbReference type="Proteomes" id="UP000319384"/>
    </source>
</evidence>
<protein>
    <submittedName>
        <fullName evidence="4">Glutathione S-transferase</fullName>
    </submittedName>
</protein>
<dbReference type="InterPro" id="IPR010987">
    <property type="entry name" value="Glutathione-S-Trfase_C-like"/>
</dbReference>
<evidence type="ECO:0000313" key="4">
    <source>
        <dbReference type="EMBL" id="RZO27127.1"/>
    </source>
</evidence>
<dbReference type="Gene3D" id="3.40.30.10">
    <property type="entry name" value="Glutaredoxin"/>
    <property type="match status" value="1"/>
</dbReference>
<dbReference type="InterPro" id="IPR036249">
    <property type="entry name" value="Thioredoxin-like_sf"/>
</dbReference>
<dbReference type="SFLD" id="SFLDG01151">
    <property type="entry name" value="Main.2:_Nu-like"/>
    <property type="match status" value="1"/>
</dbReference>
<dbReference type="PANTHER" id="PTHR44051">
    <property type="entry name" value="GLUTATHIONE S-TRANSFERASE-RELATED"/>
    <property type="match status" value="1"/>
</dbReference>
<dbReference type="EMBL" id="SHBH01000004">
    <property type="protein sequence ID" value="RZO27127.1"/>
    <property type="molecule type" value="Genomic_DNA"/>
</dbReference>
<dbReference type="InterPro" id="IPR036282">
    <property type="entry name" value="Glutathione-S-Trfase_C_sf"/>
</dbReference>
<accession>A0A520N0X2</accession>
<dbReference type="CDD" id="cd03048">
    <property type="entry name" value="GST_N_Ure2p_like"/>
    <property type="match status" value="1"/>
</dbReference>
<comment type="similarity">
    <text evidence="1">Belongs to the GST superfamily.</text>
</comment>
<dbReference type="SUPFAM" id="SSF52833">
    <property type="entry name" value="Thioredoxin-like"/>
    <property type="match status" value="1"/>
</dbReference>
<dbReference type="AlphaFoldDB" id="A0A520N0X2"/>
<name>A0A520N0X2_9GAMM</name>
<evidence type="ECO:0000256" key="1">
    <source>
        <dbReference type="RuleBase" id="RU003494"/>
    </source>
</evidence>
<dbReference type="InterPro" id="IPR040079">
    <property type="entry name" value="Glutathione_S-Trfase"/>
</dbReference>
<dbReference type="PROSITE" id="PS50404">
    <property type="entry name" value="GST_NTER"/>
    <property type="match status" value="1"/>
</dbReference>
<dbReference type="GO" id="GO:0016740">
    <property type="term" value="F:transferase activity"/>
    <property type="evidence" value="ECO:0007669"/>
    <property type="project" value="UniProtKB-KW"/>
</dbReference>
<dbReference type="PROSITE" id="PS50405">
    <property type="entry name" value="GST_CTER"/>
    <property type="match status" value="1"/>
</dbReference>
<evidence type="ECO:0000259" key="2">
    <source>
        <dbReference type="PROSITE" id="PS50404"/>
    </source>
</evidence>
<dbReference type="Proteomes" id="UP000319384">
    <property type="component" value="Unassembled WGS sequence"/>
</dbReference>
<dbReference type="Pfam" id="PF02798">
    <property type="entry name" value="GST_N"/>
    <property type="match status" value="1"/>
</dbReference>